<dbReference type="InterPro" id="IPR050951">
    <property type="entry name" value="Retrovirus_Pol_polyprotein"/>
</dbReference>
<name>A0ABQ9FAW5_TEGGR</name>
<dbReference type="SUPFAM" id="SSF53098">
    <property type="entry name" value="Ribonuclease H-like"/>
    <property type="match status" value="1"/>
</dbReference>
<dbReference type="PANTHER" id="PTHR37984">
    <property type="entry name" value="PROTEIN CBG26694"/>
    <property type="match status" value="1"/>
</dbReference>
<dbReference type="Gene3D" id="3.30.420.10">
    <property type="entry name" value="Ribonuclease H-like superfamily/Ribonuclease H"/>
    <property type="match status" value="1"/>
</dbReference>
<dbReference type="InterPro" id="IPR001584">
    <property type="entry name" value="Integrase_cat-core"/>
</dbReference>
<comment type="caution">
    <text evidence="2">The sequence shown here is derived from an EMBL/GenBank/DDBJ whole genome shotgun (WGS) entry which is preliminary data.</text>
</comment>
<dbReference type="InterPro" id="IPR012337">
    <property type="entry name" value="RNaseH-like_sf"/>
</dbReference>
<keyword evidence="3" id="KW-1185">Reference proteome</keyword>
<evidence type="ECO:0000313" key="3">
    <source>
        <dbReference type="Proteomes" id="UP001217089"/>
    </source>
</evidence>
<proteinExistence type="predicted"/>
<evidence type="ECO:0000313" key="2">
    <source>
        <dbReference type="EMBL" id="KAJ8313711.1"/>
    </source>
</evidence>
<gene>
    <name evidence="2" type="ORF">KUTeg_008272</name>
</gene>
<dbReference type="InterPro" id="IPR036397">
    <property type="entry name" value="RNaseH_sf"/>
</dbReference>
<dbReference type="PANTHER" id="PTHR37984:SF5">
    <property type="entry name" value="PROTEIN NYNRIN-LIKE"/>
    <property type="match status" value="1"/>
</dbReference>
<accession>A0ABQ9FAW5</accession>
<dbReference type="EMBL" id="JARBDR010000342">
    <property type="protein sequence ID" value="KAJ8313711.1"/>
    <property type="molecule type" value="Genomic_DNA"/>
</dbReference>
<evidence type="ECO:0000259" key="1">
    <source>
        <dbReference type="PROSITE" id="PS50994"/>
    </source>
</evidence>
<protein>
    <recommendedName>
        <fullName evidence="1">Integrase catalytic domain-containing protein</fullName>
    </recommendedName>
</protein>
<dbReference type="PROSITE" id="PS50994">
    <property type="entry name" value="INTEGRASE"/>
    <property type="match status" value="1"/>
</dbReference>
<feature type="domain" description="Integrase catalytic" evidence="1">
    <location>
        <begin position="1"/>
        <end position="123"/>
    </location>
</feature>
<sequence>MDIFSRYVWLKPLKSKKSSEVAKYLKKVYIEHGPPRVLQSDRVVNSENQWLIIRSSPYRPQTQGKVERSHRSFRKKVLYDLLTMTSNGVNWAKELPKYASTMNDDAKEELNWKTPFEIYYGRRNNH</sequence>
<organism evidence="2 3">
    <name type="scientific">Tegillarca granosa</name>
    <name type="common">Malaysian cockle</name>
    <name type="synonym">Anadara granosa</name>
    <dbReference type="NCBI Taxonomy" id="220873"/>
    <lineage>
        <taxon>Eukaryota</taxon>
        <taxon>Metazoa</taxon>
        <taxon>Spiralia</taxon>
        <taxon>Lophotrochozoa</taxon>
        <taxon>Mollusca</taxon>
        <taxon>Bivalvia</taxon>
        <taxon>Autobranchia</taxon>
        <taxon>Pteriomorphia</taxon>
        <taxon>Arcoida</taxon>
        <taxon>Arcoidea</taxon>
        <taxon>Arcidae</taxon>
        <taxon>Tegillarca</taxon>
    </lineage>
</organism>
<reference evidence="2 3" key="1">
    <citation type="submission" date="2022-12" db="EMBL/GenBank/DDBJ databases">
        <title>Chromosome-level genome of Tegillarca granosa.</title>
        <authorList>
            <person name="Kim J."/>
        </authorList>
    </citation>
    <scope>NUCLEOTIDE SEQUENCE [LARGE SCALE GENOMIC DNA]</scope>
    <source>
        <strain evidence="2">Teg-2019</strain>
        <tissue evidence="2">Adductor muscle</tissue>
    </source>
</reference>
<dbReference type="Proteomes" id="UP001217089">
    <property type="component" value="Unassembled WGS sequence"/>
</dbReference>